<evidence type="ECO:0000313" key="3">
    <source>
        <dbReference type="EMBL" id="KAF2709941.1"/>
    </source>
</evidence>
<feature type="region of interest" description="Disordered" evidence="1">
    <location>
        <begin position="1"/>
        <end position="159"/>
    </location>
</feature>
<dbReference type="OrthoDB" id="5388322at2759"/>
<feature type="domain" description="DUF4604" evidence="2">
    <location>
        <begin position="6"/>
        <end position="157"/>
    </location>
</feature>
<organism evidence="3 4">
    <name type="scientific">Pleomassaria siparia CBS 279.74</name>
    <dbReference type="NCBI Taxonomy" id="1314801"/>
    <lineage>
        <taxon>Eukaryota</taxon>
        <taxon>Fungi</taxon>
        <taxon>Dikarya</taxon>
        <taxon>Ascomycota</taxon>
        <taxon>Pezizomycotina</taxon>
        <taxon>Dothideomycetes</taxon>
        <taxon>Pleosporomycetidae</taxon>
        <taxon>Pleosporales</taxon>
        <taxon>Pleomassariaceae</taxon>
        <taxon>Pleomassaria</taxon>
    </lineage>
</organism>
<feature type="compositionally biased region" description="Basic and acidic residues" evidence="1">
    <location>
        <begin position="1"/>
        <end position="12"/>
    </location>
</feature>
<evidence type="ECO:0000313" key="4">
    <source>
        <dbReference type="Proteomes" id="UP000799428"/>
    </source>
</evidence>
<evidence type="ECO:0000256" key="1">
    <source>
        <dbReference type="SAM" id="MobiDB-lite"/>
    </source>
</evidence>
<name>A0A6G1KBX3_9PLEO</name>
<evidence type="ECO:0000259" key="2">
    <source>
        <dbReference type="Pfam" id="PF15377"/>
    </source>
</evidence>
<accession>A0A6G1KBX3</accession>
<feature type="compositionally biased region" description="Basic and acidic residues" evidence="1">
    <location>
        <begin position="57"/>
        <end position="68"/>
    </location>
</feature>
<dbReference type="AlphaFoldDB" id="A0A6G1KBX3"/>
<dbReference type="InterPro" id="IPR027911">
    <property type="entry name" value="DUF4604"/>
</dbReference>
<feature type="compositionally biased region" description="Basic and acidic residues" evidence="1">
    <location>
        <begin position="75"/>
        <end position="105"/>
    </location>
</feature>
<dbReference type="Proteomes" id="UP000799428">
    <property type="component" value="Unassembled WGS sequence"/>
</dbReference>
<feature type="compositionally biased region" description="Basic residues" evidence="1">
    <location>
        <begin position="138"/>
        <end position="148"/>
    </location>
</feature>
<proteinExistence type="predicted"/>
<protein>
    <recommendedName>
        <fullName evidence="2">DUF4604 domain-containing protein</fullName>
    </recommendedName>
</protein>
<gene>
    <name evidence="3" type="ORF">K504DRAFT_501241</name>
</gene>
<dbReference type="EMBL" id="MU005769">
    <property type="protein sequence ID" value="KAF2709941.1"/>
    <property type="molecule type" value="Genomic_DNA"/>
</dbReference>
<reference evidence="3" key="1">
    <citation type="journal article" date="2020" name="Stud. Mycol.">
        <title>101 Dothideomycetes genomes: a test case for predicting lifestyles and emergence of pathogens.</title>
        <authorList>
            <person name="Haridas S."/>
            <person name="Albert R."/>
            <person name="Binder M."/>
            <person name="Bloem J."/>
            <person name="Labutti K."/>
            <person name="Salamov A."/>
            <person name="Andreopoulos B."/>
            <person name="Baker S."/>
            <person name="Barry K."/>
            <person name="Bills G."/>
            <person name="Bluhm B."/>
            <person name="Cannon C."/>
            <person name="Castanera R."/>
            <person name="Culley D."/>
            <person name="Daum C."/>
            <person name="Ezra D."/>
            <person name="Gonzalez J."/>
            <person name="Henrissat B."/>
            <person name="Kuo A."/>
            <person name="Liang C."/>
            <person name="Lipzen A."/>
            <person name="Lutzoni F."/>
            <person name="Magnuson J."/>
            <person name="Mondo S."/>
            <person name="Nolan M."/>
            <person name="Ohm R."/>
            <person name="Pangilinan J."/>
            <person name="Park H.-J."/>
            <person name="Ramirez L."/>
            <person name="Alfaro M."/>
            <person name="Sun H."/>
            <person name="Tritt A."/>
            <person name="Yoshinaga Y."/>
            <person name="Zwiers L.-H."/>
            <person name="Turgeon B."/>
            <person name="Goodwin S."/>
            <person name="Spatafora J."/>
            <person name="Crous P."/>
            <person name="Grigoriev I."/>
        </authorList>
    </citation>
    <scope>NUCLEOTIDE SEQUENCE</scope>
    <source>
        <strain evidence="3">CBS 279.74</strain>
    </source>
</reference>
<keyword evidence="4" id="KW-1185">Reference proteome</keyword>
<feature type="compositionally biased region" description="Basic and acidic residues" evidence="1">
    <location>
        <begin position="21"/>
        <end position="36"/>
    </location>
</feature>
<dbReference type="Pfam" id="PF15377">
    <property type="entry name" value="DUF4604"/>
    <property type="match status" value="1"/>
</dbReference>
<sequence>MSFKAKDLHYDDTQPAFLRRMRGEISGHGSGRHEQPIARPKRLKQDDEDDAPTYVLEDTHESLSKAEYEAMLAGNDRKEEDAASEGTDAKSKPTEIVPEKPKDNIAELGKASKKRKVAKVIAEEQEGENATGTSTTKAVKKIKKKSKPVKLSFGDQEEG</sequence>